<evidence type="ECO:0000313" key="2">
    <source>
        <dbReference type="EMBL" id="KCW89897.1"/>
    </source>
</evidence>
<feature type="region of interest" description="Disordered" evidence="1">
    <location>
        <begin position="1"/>
        <end position="95"/>
    </location>
</feature>
<name>A0A059DH53_EUCGR</name>
<accession>A0A059DH53</accession>
<dbReference type="Gramene" id="KCW89897">
    <property type="protein sequence ID" value="KCW89897"/>
    <property type="gene ID" value="EUGRSUZ_A02123"/>
</dbReference>
<gene>
    <name evidence="2" type="ORF">EUGRSUZ_A02123</name>
</gene>
<evidence type="ECO:0000256" key="1">
    <source>
        <dbReference type="SAM" id="MobiDB-lite"/>
    </source>
</evidence>
<dbReference type="EMBL" id="KK198753">
    <property type="protein sequence ID" value="KCW89897.1"/>
    <property type="molecule type" value="Genomic_DNA"/>
</dbReference>
<feature type="compositionally biased region" description="Low complexity" evidence="1">
    <location>
        <begin position="73"/>
        <end position="87"/>
    </location>
</feature>
<sequence>MDPVSQSVQVPEGVQARGNPRQAGRERPPRHSARAQGDASPGRRCRTGNTTNRRRAGTKRQWEAAAAGEDDATAATSATAAAATGRGAANGRGGRGHAMVTGVILERGNQQEEGSAGSGGGGCAGRDWSWWVLDLEEISDFMMQFILVAGNAEMKRLLALMSLHF</sequence>
<dbReference type="InParanoid" id="A0A059DH53"/>
<proteinExistence type="predicted"/>
<protein>
    <submittedName>
        <fullName evidence="2">Uncharacterized protein</fullName>
    </submittedName>
</protein>
<dbReference type="AlphaFoldDB" id="A0A059DH53"/>
<organism evidence="2">
    <name type="scientific">Eucalyptus grandis</name>
    <name type="common">Flooded gum</name>
    <dbReference type="NCBI Taxonomy" id="71139"/>
    <lineage>
        <taxon>Eukaryota</taxon>
        <taxon>Viridiplantae</taxon>
        <taxon>Streptophyta</taxon>
        <taxon>Embryophyta</taxon>
        <taxon>Tracheophyta</taxon>
        <taxon>Spermatophyta</taxon>
        <taxon>Magnoliopsida</taxon>
        <taxon>eudicotyledons</taxon>
        <taxon>Gunneridae</taxon>
        <taxon>Pentapetalae</taxon>
        <taxon>rosids</taxon>
        <taxon>malvids</taxon>
        <taxon>Myrtales</taxon>
        <taxon>Myrtaceae</taxon>
        <taxon>Myrtoideae</taxon>
        <taxon>Eucalypteae</taxon>
        <taxon>Eucalyptus</taxon>
    </lineage>
</organism>
<reference evidence="2" key="1">
    <citation type="submission" date="2013-07" db="EMBL/GenBank/DDBJ databases">
        <title>The genome of Eucalyptus grandis.</title>
        <authorList>
            <person name="Schmutz J."/>
            <person name="Hayes R."/>
            <person name="Myburg A."/>
            <person name="Tuskan G."/>
            <person name="Grattapaglia D."/>
            <person name="Rokhsar D.S."/>
        </authorList>
    </citation>
    <scope>NUCLEOTIDE SEQUENCE</scope>
    <source>
        <tissue evidence="2">Leaf extractions</tissue>
    </source>
</reference>